<name>A0A0E9NIY3_SAICN</name>
<proteinExistence type="predicted"/>
<reference evidence="2 3" key="3">
    <citation type="journal article" date="2015" name="Genome Announc.">
        <title>Draft Genome Sequence of the Archiascomycetous Yeast Saitoella complicata.</title>
        <authorList>
            <person name="Yamauchi K."/>
            <person name="Kondo S."/>
            <person name="Hamamoto M."/>
            <person name="Takahashi Y."/>
            <person name="Ogura Y."/>
            <person name="Hayashi T."/>
            <person name="Nishida H."/>
        </authorList>
    </citation>
    <scope>NUCLEOTIDE SEQUENCE [LARGE SCALE GENOMIC DNA]</scope>
    <source>
        <strain evidence="2 3">NRRL Y-17804</strain>
    </source>
</reference>
<evidence type="ECO:0000256" key="1">
    <source>
        <dbReference type="SAM" id="MobiDB-lite"/>
    </source>
</evidence>
<accession>A0A0E9NIY3</accession>
<gene>
    <name evidence="2" type="ORF">G7K_3970-t1</name>
</gene>
<feature type="region of interest" description="Disordered" evidence="1">
    <location>
        <begin position="19"/>
        <end position="47"/>
    </location>
</feature>
<keyword evidence="3" id="KW-1185">Reference proteome</keyword>
<organism evidence="2 3">
    <name type="scientific">Saitoella complicata (strain BCRC 22490 / CBS 7301 / JCM 7358 / NBRC 10748 / NRRL Y-17804)</name>
    <dbReference type="NCBI Taxonomy" id="698492"/>
    <lineage>
        <taxon>Eukaryota</taxon>
        <taxon>Fungi</taxon>
        <taxon>Dikarya</taxon>
        <taxon>Ascomycota</taxon>
        <taxon>Taphrinomycotina</taxon>
        <taxon>Taphrinomycotina incertae sedis</taxon>
        <taxon>Saitoella</taxon>
    </lineage>
</organism>
<feature type="compositionally biased region" description="Pro residues" evidence="1">
    <location>
        <begin position="126"/>
        <end position="135"/>
    </location>
</feature>
<dbReference type="EMBL" id="BACD03000026">
    <property type="protein sequence ID" value="GAO49832.1"/>
    <property type="molecule type" value="Genomic_DNA"/>
</dbReference>
<sequence>MPRTSKQLQLRIAETWPTSGTNFVSAKPKLPNRSDNSRQDNGNMGCSSHRRFRLTYVQLARLKRFQSYRRREATSRTRTVHPIYERWHNGSRDQDTSTNAQRDELISDQWLGKYIQRQTTAFRALPSPPPDPACPRRPISQPESKSAPGAVPYHLEIVRALLTFGQPPQPLKPQTRERLRLVVCF</sequence>
<reference evidence="2 3" key="2">
    <citation type="journal article" date="2014" name="J. Gen. Appl. Microbiol.">
        <title>The early diverging ascomycetous budding yeast Saitoella complicata has three histone deacetylases belonging to the Clr6, Hos2, and Rpd3 lineages.</title>
        <authorList>
            <person name="Nishida H."/>
            <person name="Matsumoto T."/>
            <person name="Kondo S."/>
            <person name="Hamamoto M."/>
            <person name="Yoshikawa H."/>
        </authorList>
    </citation>
    <scope>NUCLEOTIDE SEQUENCE [LARGE SCALE GENOMIC DNA]</scope>
    <source>
        <strain evidence="2 3">NRRL Y-17804</strain>
    </source>
</reference>
<dbReference type="AlphaFoldDB" id="A0A0E9NIY3"/>
<evidence type="ECO:0000313" key="2">
    <source>
        <dbReference type="EMBL" id="GAO49832.1"/>
    </source>
</evidence>
<protein>
    <submittedName>
        <fullName evidence="2">Uncharacterized protein</fullName>
    </submittedName>
</protein>
<evidence type="ECO:0000313" key="3">
    <source>
        <dbReference type="Proteomes" id="UP000033140"/>
    </source>
</evidence>
<reference evidence="2 3" key="1">
    <citation type="journal article" date="2011" name="J. Gen. Appl. Microbiol.">
        <title>Draft genome sequencing of the enigmatic yeast Saitoella complicata.</title>
        <authorList>
            <person name="Nishida H."/>
            <person name="Hamamoto M."/>
            <person name="Sugiyama J."/>
        </authorList>
    </citation>
    <scope>NUCLEOTIDE SEQUENCE [LARGE SCALE GENOMIC DNA]</scope>
    <source>
        <strain evidence="2 3">NRRL Y-17804</strain>
    </source>
</reference>
<dbReference type="Proteomes" id="UP000033140">
    <property type="component" value="Unassembled WGS sequence"/>
</dbReference>
<comment type="caution">
    <text evidence="2">The sequence shown here is derived from an EMBL/GenBank/DDBJ whole genome shotgun (WGS) entry which is preliminary data.</text>
</comment>
<feature type="region of interest" description="Disordered" evidence="1">
    <location>
        <begin position="122"/>
        <end position="148"/>
    </location>
</feature>